<gene>
    <name evidence="1" type="ORF">L6164_022871</name>
</gene>
<organism evidence="1 2">
    <name type="scientific">Bauhinia variegata</name>
    <name type="common">Purple orchid tree</name>
    <name type="synonym">Phanera variegata</name>
    <dbReference type="NCBI Taxonomy" id="167791"/>
    <lineage>
        <taxon>Eukaryota</taxon>
        <taxon>Viridiplantae</taxon>
        <taxon>Streptophyta</taxon>
        <taxon>Embryophyta</taxon>
        <taxon>Tracheophyta</taxon>
        <taxon>Spermatophyta</taxon>
        <taxon>Magnoliopsida</taxon>
        <taxon>eudicotyledons</taxon>
        <taxon>Gunneridae</taxon>
        <taxon>Pentapetalae</taxon>
        <taxon>rosids</taxon>
        <taxon>fabids</taxon>
        <taxon>Fabales</taxon>
        <taxon>Fabaceae</taxon>
        <taxon>Cercidoideae</taxon>
        <taxon>Cercideae</taxon>
        <taxon>Bauhiniinae</taxon>
        <taxon>Bauhinia</taxon>
    </lineage>
</organism>
<comment type="caution">
    <text evidence="1">The sequence shown here is derived from an EMBL/GenBank/DDBJ whole genome shotgun (WGS) entry which is preliminary data.</text>
</comment>
<keyword evidence="2" id="KW-1185">Reference proteome</keyword>
<evidence type="ECO:0000313" key="1">
    <source>
        <dbReference type="EMBL" id="KAI4323250.1"/>
    </source>
</evidence>
<protein>
    <submittedName>
        <fullName evidence="1">Uncharacterized protein</fullName>
    </submittedName>
</protein>
<evidence type="ECO:0000313" key="2">
    <source>
        <dbReference type="Proteomes" id="UP000828941"/>
    </source>
</evidence>
<dbReference type="Proteomes" id="UP000828941">
    <property type="component" value="Chromosome 9"/>
</dbReference>
<accession>A0ACB9MHF2</accession>
<name>A0ACB9MHF2_BAUVA</name>
<dbReference type="EMBL" id="CM039434">
    <property type="protein sequence ID" value="KAI4323250.1"/>
    <property type="molecule type" value="Genomic_DNA"/>
</dbReference>
<reference evidence="1 2" key="1">
    <citation type="journal article" date="2022" name="DNA Res.">
        <title>Chromosomal-level genome assembly of the orchid tree Bauhinia variegata (Leguminosae; Cercidoideae) supports the allotetraploid origin hypothesis of Bauhinia.</title>
        <authorList>
            <person name="Zhong Y."/>
            <person name="Chen Y."/>
            <person name="Zheng D."/>
            <person name="Pang J."/>
            <person name="Liu Y."/>
            <person name="Luo S."/>
            <person name="Meng S."/>
            <person name="Qian L."/>
            <person name="Wei D."/>
            <person name="Dai S."/>
            <person name="Zhou R."/>
        </authorList>
    </citation>
    <scope>NUCLEOTIDE SEQUENCE [LARGE SCALE GENOMIC DNA]</scope>
    <source>
        <strain evidence="1">BV-YZ2020</strain>
    </source>
</reference>
<proteinExistence type="predicted"/>
<sequence length="100" mass="11146">MSLEGQDIPISNTSSPSMFSSTTMGEPQCRFHGSNPNTNRITKKEITHNCLSEEELVALWVGVRRYGAGNWDAILGDPFLNCLKRKPKRIYPRGGTISYA</sequence>